<protein>
    <recommendedName>
        <fullName evidence="2">KATNIP domain-containing protein</fullName>
    </recommendedName>
</protein>
<feature type="region of interest" description="Disordered" evidence="1">
    <location>
        <begin position="66"/>
        <end position="107"/>
    </location>
</feature>
<reference evidence="3" key="2">
    <citation type="submission" date="2025-09" db="UniProtKB">
        <authorList>
            <consortium name="Ensembl"/>
        </authorList>
    </citation>
    <scope>IDENTIFICATION</scope>
</reference>
<dbReference type="AlphaFoldDB" id="A0A672RX78"/>
<feature type="domain" description="KATNIP" evidence="2">
    <location>
        <begin position="870"/>
        <end position="1178"/>
    </location>
</feature>
<proteinExistence type="predicted"/>
<dbReference type="PANTHER" id="PTHR21534:SF0">
    <property type="entry name" value="KATANIN-INTERACTING PROTEIN"/>
    <property type="match status" value="1"/>
</dbReference>
<name>A0A672RX78_SINGR</name>
<feature type="domain" description="KATNIP" evidence="2">
    <location>
        <begin position="646"/>
        <end position="808"/>
    </location>
</feature>
<feature type="compositionally biased region" description="Polar residues" evidence="1">
    <location>
        <begin position="472"/>
        <end position="482"/>
    </location>
</feature>
<dbReference type="InterPro" id="IPR027859">
    <property type="entry name" value="KATNIP_dom"/>
</dbReference>
<sequence length="1268" mass="142871">MSWTELRRSRGGKHSSAEEKLDEYLINLQHKNRALRRLQRKDPHQVELALLEQGFNLYINGAHVNTANAPQNSRSSRKTVQPSVAARPPAQRNTRTAGKHSPYTDEWMSAGTCSRIERPLSAARKVQEERDSEETAAGVFQALQRENSPLQTHRQERSTAQHMPVELHLHQHISYSTYKMLSSLQVTPTLYVTMEILSNWGHPGQVGLTEVQFFCPQNRKLYVSPHDLDIRNTDQPGNLAALVNGKTKTTKERHMWACPFHPPVQLYFIIRNVERTLNFNISQIKMWNYNHSLNDLDVGARHVRLYVNSTLVFEGHLEKGCGNQVFDYSNSIDPVSSGHSLQDCSPHEPEPQESNAGVSVVETSQDKSDPVNPGSCVAEMQRDSLERDDSSPLDLMLPAGRTEAMKTVTTQPSSSRIPHWLQALNRTAADEAEASRDRERPQWLQSQNTAEPKSKHSVLPDISCNPVRSCKEASSNKGLQRTASGEFSSDLLDLDPDLGLNYSLWTEQEPHLEQHLSDRLDQGLDLWDERFERTERPISGRRSSARSPTSVRNRRPKPHWCEPDDPLMESWDSLTKFNQCQRGRISNMGLEGDIFDEFVQRQSRPTPVSTRRPSALALPDSDDHEDDPRDEDFEIPVLPQGRHLGINILSTWGDRHYVGLNGIEIFSSSGEPVTPIHIVADPPDINILPAYGKDPRVVTNLIDGVHRTQDDMHLWLAPFTPGRKHVISVDLGVRCCLAMIRVWNYNKSRIHSFRGAREMEMILDGRCIFRGEIAKASGTLSGALDQFGDTILFTTDDDILEAMAQYDDTFGSEMEMGGPGVEEEELQRPRTADGEGEERPFTQAGFRKEDTHTRVCDAETTGLYTGILQLNLLSSWGDPHYVGLTGFEVVGKGGDSIPVDVSMATASPRDLNVLPENSNDLRTPDKLFDGMNITTDDKHMWLIPFTSGSDHTLAVRFGQLQTIAGFRIWNYNKSPEDSYRGLKVVHVFLDTVCISPIGGFLIRKGPGNCHFDFAQEILFIDYLQGGNRRDELASMDYEAPLMPCGFIFQLQLLTTWGDPYYIGLNGLEFYDQNDQKIPLSDNNIAAFPDSVNVLDNVCGDVRTPDKLIDGVNNTHDGQHMWLAPVLPGMVNRVYVIFDQPMTVSMIKLWNYSKTPQRGVKEFGLLVDDLLVYNGILECVKYASRGILPTLDPVVPYHTIQFTDNHLNCCYGHSEMHEQRLSSKYFCIIASLKCLTRLHSQTAASTSESSERIHCVSSARSEAQVIYYI</sequence>
<feature type="compositionally biased region" description="Acidic residues" evidence="1">
    <location>
        <begin position="620"/>
        <end position="634"/>
    </location>
</feature>
<accession>A0A672RX78</accession>
<evidence type="ECO:0000313" key="3">
    <source>
        <dbReference type="Ensembl" id="ENSSGRP00000093414.1"/>
    </source>
</evidence>
<keyword evidence="4" id="KW-1185">Reference proteome</keyword>
<reference evidence="3" key="1">
    <citation type="submission" date="2025-08" db="UniProtKB">
        <authorList>
            <consortium name="Ensembl"/>
        </authorList>
    </citation>
    <scope>IDENTIFICATION</scope>
</reference>
<feature type="region of interest" description="Disordered" evidence="1">
    <location>
        <begin position="815"/>
        <end position="845"/>
    </location>
</feature>
<feature type="compositionally biased region" description="Polar residues" evidence="1">
    <location>
        <begin position="600"/>
        <end position="612"/>
    </location>
</feature>
<dbReference type="Pfam" id="PF14652">
    <property type="entry name" value="DUF4457"/>
    <property type="match status" value="3"/>
</dbReference>
<evidence type="ECO:0000256" key="1">
    <source>
        <dbReference type="SAM" id="MobiDB-lite"/>
    </source>
</evidence>
<dbReference type="Ensembl" id="ENSSGRT00000099414.1">
    <property type="protein sequence ID" value="ENSSGRP00000093414.1"/>
    <property type="gene ID" value="ENSSGRG00000046779.1"/>
</dbReference>
<evidence type="ECO:0000313" key="4">
    <source>
        <dbReference type="Proteomes" id="UP000472262"/>
    </source>
</evidence>
<feature type="domain" description="KATNIP" evidence="2">
    <location>
        <begin position="195"/>
        <end position="373"/>
    </location>
</feature>
<feature type="compositionally biased region" description="Polar residues" evidence="1">
    <location>
        <begin position="352"/>
        <end position="363"/>
    </location>
</feature>
<evidence type="ECO:0000259" key="2">
    <source>
        <dbReference type="Pfam" id="PF14652"/>
    </source>
</evidence>
<feature type="region of interest" description="Disordered" evidence="1">
    <location>
        <begin position="141"/>
        <end position="160"/>
    </location>
</feature>
<feature type="region of interest" description="Disordered" evidence="1">
    <location>
        <begin position="337"/>
        <end position="376"/>
    </location>
</feature>
<gene>
    <name evidence="3" type="primary">LOC107561123</name>
</gene>
<feature type="region of interest" description="Disordered" evidence="1">
    <location>
        <begin position="598"/>
        <end position="634"/>
    </location>
</feature>
<feature type="region of interest" description="Disordered" evidence="1">
    <location>
        <begin position="537"/>
        <end position="565"/>
    </location>
</feature>
<dbReference type="PANTHER" id="PTHR21534">
    <property type="entry name" value="KATANIN-INTERACTING PROTEIN"/>
    <property type="match status" value="1"/>
</dbReference>
<feature type="region of interest" description="Disordered" evidence="1">
    <location>
        <begin position="427"/>
        <end position="482"/>
    </location>
</feature>
<feature type="compositionally biased region" description="Basic and acidic residues" evidence="1">
    <location>
        <begin position="826"/>
        <end position="845"/>
    </location>
</feature>
<dbReference type="Proteomes" id="UP000472262">
    <property type="component" value="Unassembled WGS sequence"/>
</dbReference>
<organism evidence="3 4">
    <name type="scientific">Sinocyclocheilus grahami</name>
    <name type="common">Dianchi golden-line fish</name>
    <name type="synonym">Barbus grahami</name>
    <dbReference type="NCBI Taxonomy" id="75366"/>
    <lineage>
        <taxon>Eukaryota</taxon>
        <taxon>Metazoa</taxon>
        <taxon>Chordata</taxon>
        <taxon>Craniata</taxon>
        <taxon>Vertebrata</taxon>
        <taxon>Euteleostomi</taxon>
        <taxon>Actinopterygii</taxon>
        <taxon>Neopterygii</taxon>
        <taxon>Teleostei</taxon>
        <taxon>Ostariophysi</taxon>
        <taxon>Cypriniformes</taxon>
        <taxon>Cyprinidae</taxon>
        <taxon>Cyprininae</taxon>
        <taxon>Sinocyclocheilus</taxon>
    </lineage>
</organism>
<dbReference type="InterPro" id="IPR026704">
    <property type="entry name" value="KATNIP"/>
</dbReference>
<feature type="compositionally biased region" description="Polar residues" evidence="1">
    <location>
        <begin position="541"/>
        <end position="551"/>
    </location>
</feature>
<feature type="compositionally biased region" description="Polar residues" evidence="1">
    <location>
        <begin position="66"/>
        <end position="82"/>
    </location>
</feature>